<evidence type="ECO:0008006" key="3">
    <source>
        <dbReference type="Google" id="ProtNLM"/>
    </source>
</evidence>
<evidence type="ECO:0000313" key="2">
    <source>
        <dbReference type="Proteomes" id="UP001178288"/>
    </source>
</evidence>
<dbReference type="RefSeq" id="WP_066093580.1">
    <property type="nucleotide sequence ID" value="NZ_CP126114.1"/>
</dbReference>
<protein>
    <recommendedName>
        <fullName evidence="3">Essential protein Yae1 N-terminal domain-containing protein</fullName>
    </recommendedName>
</protein>
<gene>
    <name evidence="1" type="ORF">QNH39_26420</name>
</gene>
<accession>A0AA95SGG9</accession>
<evidence type="ECO:0000313" key="1">
    <source>
        <dbReference type="EMBL" id="WHY86066.1"/>
    </source>
</evidence>
<sequence length="76" mass="8821">MDQNQEDFNEYIKGVERVGYLKGFKKGYNEGLSNGYHQGVVDTVNQIKREAHELFKSGKNYGMNTIKHLKSKYPHI</sequence>
<proteinExistence type="predicted"/>
<organism evidence="1 2">
    <name type="scientific">Neobacillus novalis</name>
    <dbReference type="NCBI Taxonomy" id="220687"/>
    <lineage>
        <taxon>Bacteria</taxon>
        <taxon>Bacillati</taxon>
        <taxon>Bacillota</taxon>
        <taxon>Bacilli</taxon>
        <taxon>Bacillales</taxon>
        <taxon>Bacillaceae</taxon>
        <taxon>Neobacillus</taxon>
    </lineage>
</organism>
<name>A0AA95SGG9_9BACI</name>
<dbReference type="AlphaFoldDB" id="A0AA95SGG9"/>
<dbReference type="EMBL" id="CP126114">
    <property type="protein sequence ID" value="WHY86066.1"/>
    <property type="molecule type" value="Genomic_DNA"/>
</dbReference>
<keyword evidence="2" id="KW-1185">Reference proteome</keyword>
<dbReference type="KEGG" id="nnv:QNH39_26420"/>
<reference evidence="1" key="1">
    <citation type="submission" date="2023-05" db="EMBL/GenBank/DDBJ databases">
        <title>Comparative genomics of Bacillaceae isolates and their secondary metabolite potential.</title>
        <authorList>
            <person name="Song L."/>
            <person name="Nielsen L.J."/>
            <person name="Mohite O."/>
            <person name="Xu X."/>
            <person name="Weber T."/>
            <person name="Kovacs A.T."/>
        </authorList>
    </citation>
    <scope>NUCLEOTIDE SEQUENCE</scope>
    <source>
        <strain evidence="1">XLM17</strain>
    </source>
</reference>
<dbReference type="Proteomes" id="UP001178288">
    <property type="component" value="Chromosome"/>
</dbReference>